<dbReference type="PIRSF" id="PIRSF006324">
    <property type="entry name" value="LeuE"/>
    <property type="match status" value="1"/>
</dbReference>
<evidence type="ECO:0000256" key="4">
    <source>
        <dbReference type="ARBA" id="ARBA00022692"/>
    </source>
</evidence>
<feature type="transmembrane region" description="Helical" evidence="7">
    <location>
        <begin position="37"/>
        <end position="62"/>
    </location>
</feature>
<evidence type="ECO:0000313" key="8">
    <source>
        <dbReference type="EMBL" id="SPJ25202.1"/>
    </source>
</evidence>
<dbReference type="Pfam" id="PF01810">
    <property type="entry name" value="LysE"/>
    <property type="match status" value="1"/>
</dbReference>
<dbReference type="AlphaFoldDB" id="A0A2R8BYJ6"/>
<organism evidence="8 9">
    <name type="scientific">Palleronia abyssalis</name>
    <dbReference type="NCBI Taxonomy" id="1501240"/>
    <lineage>
        <taxon>Bacteria</taxon>
        <taxon>Pseudomonadati</taxon>
        <taxon>Pseudomonadota</taxon>
        <taxon>Alphaproteobacteria</taxon>
        <taxon>Rhodobacterales</taxon>
        <taxon>Roseobacteraceae</taxon>
        <taxon>Palleronia</taxon>
    </lineage>
</organism>
<feature type="transmembrane region" description="Helical" evidence="7">
    <location>
        <begin position="180"/>
        <end position="201"/>
    </location>
</feature>
<keyword evidence="9" id="KW-1185">Reference proteome</keyword>
<evidence type="ECO:0000256" key="1">
    <source>
        <dbReference type="ARBA" id="ARBA00004651"/>
    </source>
</evidence>
<dbReference type="GO" id="GO:0042970">
    <property type="term" value="F:homoserine transmembrane transporter activity"/>
    <property type="evidence" value="ECO:0007669"/>
    <property type="project" value="TreeGrafter"/>
</dbReference>
<gene>
    <name evidence="8" type="primary">rhtB_1</name>
    <name evidence="8" type="ORF">PAA8504_03051</name>
</gene>
<dbReference type="GO" id="GO:0005886">
    <property type="term" value="C:plasma membrane"/>
    <property type="evidence" value="ECO:0007669"/>
    <property type="project" value="UniProtKB-SubCell"/>
</dbReference>
<feature type="transmembrane region" description="Helical" evidence="7">
    <location>
        <begin position="146"/>
        <end position="168"/>
    </location>
</feature>
<comment type="similarity">
    <text evidence="2">Belongs to the Rht family.</text>
</comment>
<protein>
    <submittedName>
        <fullName evidence="8">Homoserine/homoserine lactone efflux protein</fullName>
    </submittedName>
</protein>
<keyword evidence="4 7" id="KW-0812">Transmembrane</keyword>
<sequence>MFDPAFLLTAFVVVIAPGAGVLYTVAIGLGRGRVASIWAAAGCTLGILPHLLAATLGLAAILHTSALAFHAMKLVGVLYLLYLAWGALQAGGALDVAPDRATEPGPRTALRGMLLNALNPKLSLFFLALLPPFLSGTPGTATAEMLSLGAMFMAMTFAVFCLYGSLAASARERVLQSPRLLTWLGRGIAALFAALAARLAMERA</sequence>
<dbReference type="EMBL" id="ONZF01000007">
    <property type="protein sequence ID" value="SPJ25202.1"/>
    <property type="molecule type" value="Genomic_DNA"/>
</dbReference>
<reference evidence="9" key="1">
    <citation type="submission" date="2018-03" db="EMBL/GenBank/DDBJ databases">
        <authorList>
            <person name="Rodrigo-Torres L."/>
            <person name="Arahal R. D."/>
            <person name="Lucena T."/>
        </authorList>
    </citation>
    <scope>NUCLEOTIDE SEQUENCE [LARGE SCALE GENOMIC DNA]</scope>
    <source>
        <strain evidence="9">CECT 8504</strain>
    </source>
</reference>
<dbReference type="PANTHER" id="PTHR30086">
    <property type="entry name" value="ARGININE EXPORTER PROTEIN ARGO"/>
    <property type="match status" value="1"/>
</dbReference>
<keyword evidence="5 7" id="KW-1133">Transmembrane helix</keyword>
<evidence type="ECO:0000256" key="3">
    <source>
        <dbReference type="ARBA" id="ARBA00022475"/>
    </source>
</evidence>
<dbReference type="PANTHER" id="PTHR30086:SF14">
    <property type="entry name" value="HOMOSERINE_HOMOSERINE LACTONE EFFLUX PROTEIN"/>
    <property type="match status" value="1"/>
</dbReference>
<evidence type="ECO:0000256" key="6">
    <source>
        <dbReference type="ARBA" id="ARBA00023136"/>
    </source>
</evidence>
<dbReference type="OrthoDB" id="9804822at2"/>
<dbReference type="RefSeq" id="WP_108895000.1">
    <property type="nucleotide sequence ID" value="NZ_ONZF01000007.1"/>
</dbReference>
<evidence type="ECO:0000256" key="7">
    <source>
        <dbReference type="SAM" id="Phobius"/>
    </source>
</evidence>
<keyword evidence="6 7" id="KW-0472">Membrane</keyword>
<name>A0A2R8BYJ6_9RHOB</name>
<dbReference type="Proteomes" id="UP000244912">
    <property type="component" value="Unassembled WGS sequence"/>
</dbReference>
<feature type="transmembrane region" description="Helical" evidence="7">
    <location>
        <begin position="74"/>
        <end position="94"/>
    </location>
</feature>
<evidence type="ECO:0000256" key="2">
    <source>
        <dbReference type="ARBA" id="ARBA00007928"/>
    </source>
</evidence>
<feature type="transmembrane region" description="Helical" evidence="7">
    <location>
        <begin position="114"/>
        <end position="134"/>
    </location>
</feature>
<dbReference type="InterPro" id="IPR001123">
    <property type="entry name" value="LeuE-type"/>
</dbReference>
<accession>A0A2R8BYJ6</accession>
<comment type="subcellular location">
    <subcellularLocation>
        <location evidence="1">Cell membrane</location>
        <topology evidence="1">Multi-pass membrane protein</topology>
    </subcellularLocation>
</comment>
<keyword evidence="3" id="KW-1003">Cell membrane</keyword>
<feature type="transmembrane region" description="Helical" evidence="7">
    <location>
        <begin position="6"/>
        <end position="25"/>
    </location>
</feature>
<evidence type="ECO:0000313" key="9">
    <source>
        <dbReference type="Proteomes" id="UP000244912"/>
    </source>
</evidence>
<proteinExistence type="inferred from homology"/>
<evidence type="ECO:0000256" key="5">
    <source>
        <dbReference type="ARBA" id="ARBA00022989"/>
    </source>
</evidence>